<dbReference type="InterPro" id="IPR036291">
    <property type="entry name" value="NAD(P)-bd_dom_sf"/>
</dbReference>
<keyword evidence="3" id="KW-0520">NAD</keyword>
<keyword evidence="2" id="KW-0560">Oxidoreductase</keyword>
<evidence type="ECO:0000259" key="4">
    <source>
        <dbReference type="Pfam" id="PF01370"/>
    </source>
</evidence>
<sequence length="296" mass="31603">MSLESVAVTGGTGNLGPTVVAHLRASGYTVTNLSRHSESSLADHDYRVSALDPGDLTAALSDVDADAVVHLGAISTPTNDPGHRVFESNVQSTYVVLEVAAALGIDRVVVASSMSAIGGSFEPDPARIDFLPVDETHRATPSNPYGLGKYVAERTAAGVVRRDDAPEAVASLRFPWMPSEEEARQTFAEADRSLSGLRDAGHFHTARNTLFAYLGREDAARLVRRALEADFAGHEVFWAAAADTSTTVESAMLASEVYPGAETKGPLSGHEALVSTEKAERLLGWEPTWSWRDGRE</sequence>
<dbReference type="OrthoDB" id="200501at2157"/>
<accession>A0A0D6JTC9</accession>
<dbReference type="AlphaFoldDB" id="A0A0D6JTC9"/>
<evidence type="ECO:0000256" key="2">
    <source>
        <dbReference type="ARBA" id="ARBA00023002"/>
    </source>
</evidence>
<dbReference type="Pfam" id="PF01370">
    <property type="entry name" value="Epimerase"/>
    <property type="match status" value="1"/>
</dbReference>
<name>A0A0D6JTC9_9EURY</name>
<keyword evidence="6" id="KW-1185">Reference proteome</keyword>
<evidence type="ECO:0000313" key="6">
    <source>
        <dbReference type="Proteomes" id="UP000198902"/>
    </source>
</evidence>
<dbReference type="RefSeq" id="WP_089779641.1">
    <property type="nucleotide sequence ID" value="NZ_CABLRR010000002.1"/>
</dbReference>
<organism evidence="5 6">
    <name type="scientific">Haloferax massiliensis</name>
    <dbReference type="NCBI Taxonomy" id="1476858"/>
    <lineage>
        <taxon>Archaea</taxon>
        <taxon>Methanobacteriati</taxon>
        <taxon>Methanobacteriota</taxon>
        <taxon>Stenosarchaea group</taxon>
        <taxon>Halobacteria</taxon>
        <taxon>Halobacteriales</taxon>
        <taxon>Haloferacaceae</taxon>
        <taxon>Haloferax</taxon>
    </lineage>
</organism>
<gene>
    <name evidence="5" type="primary">hldD</name>
    <name evidence="5" type="ORF">BN996_02677</name>
</gene>
<evidence type="ECO:0000256" key="3">
    <source>
        <dbReference type="ARBA" id="ARBA00023027"/>
    </source>
</evidence>
<dbReference type="PANTHER" id="PTHR43103">
    <property type="entry name" value="NUCLEOSIDE-DIPHOSPHATE-SUGAR EPIMERASE"/>
    <property type="match status" value="1"/>
</dbReference>
<evidence type="ECO:0000313" key="5">
    <source>
        <dbReference type="EMBL" id="CQR51300.1"/>
    </source>
</evidence>
<dbReference type="GO" id="GO:0016491">
    <property type="term" value="F:oxidoreductase activity"/>
    <property type="evidence" value="ECO:0007669"/>
    <property type="project" value="UniProtKB-KW"/>
</dbReference>
<dbReference type="InterPro" id="IPR001509">
    <property type="entry name" value="Epimerase_deHydtase"/>
</dbReference>
<evidence type="ECO:0000256" key="1">
    <source>
        <dbReference type="ARBA" id="ARBA00007637"/>
    </source>
</evidence>
<dbReference type="EMBL" id="CSTE01000002">
    <property type="protein sequence ID" value="CQR51300.1"/>
    <property type="molecule type" value="Genomic_DNA"/>
</dbReference>
<proteinExistence type="inferred from homology"/>
<dbReference type="SUPFAM" id="SSF51735">
    <property type="entry name" value="NAD(P)-binding Rossmann-fold domains"/>
    <property type="match status" value="1"/>
</dbReference>
<dbReference type="PANTHER" id="PTHR43103:SF5">
    <property type="entry name" value="4-EPIMERASE, PUTATIVE (AFU_ORTHOLOGUE AFUA_7G00360)-RELATED"/>
    <property type="match status" value="1"/>
</dbReference>
<reference evidence="6" key="1">
    <citation type="submission" date="2015-03" db="EMBL/GenBank/DDBJ databases">
        <authorList>
            <person name="Urmite Genomes"/>
        </authorList>
    </citation>
    <scope>NUCLEOTIDE SEQUENCE [LARGE SCALE GENOMIC DNA]</scope>
    <source>
        <strain evidence="6">Arc-Hr</strain>
    </source>
</reference>
<comment type="similarity">
    <text evidence="1">Belongs to the NAD(P)-dependent epimerase/dehydratase family.</text>
</comment>
<dbReference type="Gene3D" id="3.40.50.720">
    <property type="entry name" value="NAD(P)-binding Rossmann-like Domain"/>
    <property type="match status" value="1"/>
</dbReference>
<protein>
    <submittedName>
        <fullName evidence="5">ADP-L-glycero-D-manno-heptose-6-epimerase</fullName>
    </submittedName>
</protein>
<dbReference type="Proteomes" id="UP000198902">
    <property type="component" value="Unassembled WGS sequence"/>
</dbReference>
<feature type="domain" description="NAD-dependent epimerase/dehydratase" evidence="4">
    <location>
        <begin position="6"/>
        <end position="159"/>
    </location>
</feature>